<reference evidence="1 2" key="1">
    <citation type="submission" date="2024-01" db="EMBL/GenBank/DDBJ databases">
        <title>A draft genome for the cacao thread blight pathogen Marasmiellus scandens.</title>
        <authorList>
            <person name="Baruah I.K."/>
            <person name="Leung J."/>
            <person name="Bukari Y."/>
            <person name="Amoako-Attah I."/>
            <person name="Meinhardt L.W."/>
            <person name="Bailey B.A."/>
            <person name="Cohen S.P."/>
        </authorList>
    </citation>
    <scope>NUCLEOTIDE SEQUENCE [LARGE SCALE GENOMIC DNA]</scope>
    <source>
        <strain evidence="1 2">GH-19</strain>
    </source>
</reference>
<proteinExistence type="predicted"/>
<dbReference type="Gene3D" id="3.80.10.10">
    <property type="entry name" value="Ribonuclease Inhibitor"/>
    <property type="match status" value="1"/>
</dbReference>
<gene>
    <name evidence="1" type="ORF">VKT23_018681</name>
</gene>
<dbReference type="Proteomes" id="UP001498398">
    <property type="component" value="Unassembled WGS sequence"/>
</dbReference>
<keyword evidence="2" id="KW-1185">Reference proteome</keyword>
<sequence length="505" mass="57229">MPSKRKRVSDTSSVRRSTRVASRQGWRVPPEILLLIMNEIQDSSITLKNAALVCRAWRHPAQVVLFSEMQLKSRGDCRRFIKILRKSPHLASNIIRLNVVERAFDSATSTKSGHYLQHPDVFKLFSDFLGVYSINLREVTVSAYPWNGFTMKILKPLGKTVHRLKIDECESVPCDSIVRILEMMPELDSLHLSYGERSGSYFGQTRSYAMQLSESDGEANRSEEIHSSLPKLASRSIKQLVLNRVEHRFDLMNYLLNPGHFDFSNLGYLSLTWMIVNDQQIIEDPEFEQLDQLFKRIGPSLTHLKIWLSSSIFHDEDLPDFYITHFTQNQTSSSLSYLTSVETVILDYASVWSEPVAGFSVSSQLALLSCLSGSRLKAIKLVIFFEADEFLLISERCKNRASEWESLDALLTDGTKFANLESVSVVFDIGFDALDMPIWVLHVSDWDDGHDMTVGEITQGFLALFEDCGHLAGLKKKGILDVSLNLIDRSTSDLTEGSAKIAEWD</sequence>
<comment type="caution">
    <text evidence="1">The sequence shown here is derived from an EMBL/GenBank/DDBJ whole genome shotgun (WGS) entry which is preliminary data.</text>
</comment>
<evidence type="ECO:0008006" key="3">
    <source>
        <dbReference type="Google" id="ProtNLM"/>
    </source>
</evidence>
<dbReference type="InterPro" id="IPR032675">
    <property type="entry name" value="LRR_dom_sf"/>
</dbReference>
<dbReference type="EMBL" id="JBANRG010000087">
    <property type="protein sequence ID" value="KAK7437239.1"/>
    <property type="molecule type" value="Genomic_DNA"/>
</dbReference>
<dbReference type="SUPFAM" id="SSF52047">
    <property type="entry name" value="RNI-like"/>
    <property type="match status" value="1"/>
</dbReference>
<evidence type="ECO:0000313" key="2">
    <source>
        <dbReference type="Proteomes" id="UP001498398"/>
    </source>
</evidence>
<protein>
    <recommendedName>
        <fullName evidence="3">F-box domain-containing protein</fullName>
    </recommendedName>
</protein>
<organism evidence="1 2">
    <name type="scientific">Marasmiellus scandens</name>
    <dbReference type="NCBI Taxonomy" id="2682957"/>
    <lineage>
        <taxon>Eukaryota</taxon>
        <taxon>Fungi</taxon>
        <taxon>Dikarya</taxon>
        <taxon>Basidiomycota</taxon>
        <taxon>Agaricomycotina</taxon>
        <taxon>Agaricomycetes</taxon>
        <taxon>Agaricomycetidae</taxon>
        <taxon>Agaricales</taxon>
        <taxon>Marasmiineae</taxon>
        <taxon>Omphalotaceae</taxon>
        <taxon>Marasmiellus</taxon>
    </lineage>
</organism>
<evidence type="ECO:0000313" key="1">
    <source>
        <dbReference type="EMBL" id="KAK7437239.1"/>
    </source>
</evidence>
<accession>A0ABR1IRD7</accession>
<name>A0ABR1IRD7_9AGAR</name>